<dbReference type="PRINTS" id="PR01438">
    <property type="entry name" value="UNVRSLSTRESS"/>
</dbReference>
<dbReference type="InterPro" id="IPR006015">
    <property type="entry name" value="Universal_stress_UspA"/>
</dbReference>
<dbReference type="Gene3D" id="3.40.50.620">
    <property type="entry name" value="HUPs"/>
    <property type="match status" value="2"/>
</dbReference>
<evidence type="ECO:0000313" key="3">
    <source>
        <dbReference type="EMBL" id="KMO70823.1"/>
    </source>
</evidence>
<evidence type="ECO:0000313" key="4">
    <source>
        <dbReference type="Proteomes" id="UP000036513"/>
    </source>
</evidence>
<proteinExistence type="inferred from homology"/>
<organism evidence="3 4">
    <name type="scientific">Mycolicibacterium chlorophenolicum</name>
    <dbReference type="NCBI Taxonomy" id="37916"/>
    <lineage>
        <taxon>Bacteria</taxon>
        <taxon>Bacillati</taxon>
        <taxon>Actinomycetota</taxon>
        <taxon>Actinomycetes</taxon>
        <taxon>Mycobacteriales</taxon>
        <taxon>Mycobacteriaceae</taxon>
        <taxon>Mycolicibacterium</taxon>
    </lineage>
</organism>
<evidence type="ECO:0000259" key="2">
    <source>
        <dbReference type="Pfam" id="PF00582"/>
    </source>
</evidence>
<keyword evidence="4" id="KW-1185">Reference proteome</keyword>
<dbReference type="Proteomes" id="UP000036513">
    <property type="component" value="Unassembled WGS sequence"/>
</dbReference>
<comment type="similarity">
    <text evidence="1">Belongs to the universal stress protein A family.</text>
</comment>
<name>A0A0J6VMV8_9MYCO</name>
<comment type="caution">
    <text evidence="3">The sequence shown here is derived from an EMBL/GenBank/DDBJ whole genome shotgun (WGS) entry which is preliminary data.</text>
</comment>
<dbReference type="STRING" id="37916.MCHLDSM_05716"/>
<dbReference type="RefSeq" id="WP_048472726.1">
    <property type="nucleotide sequence ID" value="NZ_JYNL01000064.1"/>
</dbReference>
<protein>
    <submittedName>
        <fullName evidence="3">Universal stress protein</fullName>
    </submittedName>
</protein>
<evidence type="ECO:0000256" key="1">
    <source>
        <dbReference type="ARBA" id="ARBA00008791"/>
    </source>
</evidence>
<reference evidence="3 4" key="1">
    <citation type="journal article" date="2015" name="Genome Biol. Evol.">
        <title>Characterization of Three Mycobacterium spp. with Potential Use in Bioremediation by Genome Sequencing and Comparative Genomics.</title>
        <authorList>
            <person name="Das S."/>
            <person name="Pettersson B.M."/>
            <person name="Behra P.R."/>
            <person name="Ramesh M."/>
            <person name="Dasgupta S."/>
            <person name="Bhattacharya A."/>
            <person name="Kirsebom L.A."/>
        </authorList>
    </citation>
    <scope>NUCLEOTIDE SEQUENCE [LARGE SCALE GENOMIC DNA]</scope>
    <source>
        <strain evidence="3 4">DSM 43826</strain>
    </source>
</reference>
<dbReference type="AlphaFoldDB" id="A0A0J6VMV8"/>
<dbReference type="InterPro" id="IPR014729">
    <property type="entry name" value="Rossmann-like_a/b/a_fold"/>
</dbReference>
<dbReference type="EMBL" id="JYNL01000064">
    <property type="protein sequence ID" value="KMO70823.1"/>
    <property type="molecule type" value="Genomic_DNA"/>
</dbReference>
<dbReference type="Pfam" id="PF00582">
    <property type="entry name" value="Usp"/>
    <property type="match status" value="1"/>
</dbReference>
<dbReference type="InterPro" id="IPR006016">
    <property type="entry name" value="UspA"/>
</dbReference>
<dbReference type="SUPFAM" id="SSF52402">
    <property type="entry name" value="Adenine nucleotide alpha hydrolases-like"/>
    <property type="match status" value="2"/>
</dbReference>
<dbReference type="PATRIC" id="fig|37916.4.peg.5733"/>
<sequence>MATSAAVVVGIDGSDSAIDAAVWAVDEAVSRDIPLRLVFALSPNESAHQLAAAENAVRAACARVDATDRPVKLEAEIVRDPAVRALEDASRQAQMLCVGSVGLTHGGLTRMGSTAAALATSAQCPLAIIHPAGREPGFVVVEVGEDPATDVALRRGVEEALLRRCALRVVTTWPSRYTDIHDAGAVADGNRLARRRLDRRLITWRVRFPGLDIQAVAVPGSFVNYLARHVRSIRLVVVPHERADAIAELVGPPQQGMPGDLGFDVLLCEPHCRTSSSEQLG</sequence>
<gene>
    <name evidence="3" type="ORF">MCHLDSM_05716</name>
</gene>
<accession>A0A0J6VMV8</accession>
<dbReference type="SMR" id="A0A0J6VMV8"/>
<feature type="domain" description="UspA" evidence="2">
    <location>
        <begin position="7"/>
        <end position="130"/>
    </location>
</feature>